<evidence type="ECO:0000256" key="1">
    <source>
        <dbReference type="SAM" id="Phobius"/>
    </source>
</evidence>
<name>A0A847R4E1_9GAMM</name>
<proteinExistence type="predicted"/>
<dbReference type="Proteomes" id="UP000586067">
    <property type="component" value="Unassembled WGS sequence"/>
</dbReference>
<gene>
    <name evidence="2" type="ORF">HGG82_14685</name>
</gene>
<reference evidence="2 3" key="1">
    <citation type="submission" date="2020-04" db="EMBL/GenBank/DDBJ databases">
        <title>Marinomonas sp. M1K-6 isolated from the deep seawater of the Mariana Trench.</title>
        <authorList>
            <person name="Li Y."/>
        </authorList>
    </citation>
    <scope>NUCLEOTIDE SEQUENCE [LARGE SCALE GENOMIC DNA]</scope>
    <source>
        <strain evidence="2 3">M1K-6</strain>
    </source>
</reference>
<keyword evidence="1" id="KW-1133">Transmembrane helix</keyword>
<evidence type="ECO:0000313" key="3">
    <source>
        <dbReference type="Proteomes" id="UP000586067"/>
    </source>
</evidence>
<feature type="transmembrane region" description="Helical" evidence="1">
    <location>
        <begin position="6"/>
        <end position="25"/>
    </location>
</feature>
<accession>A0A847R4E1</accession>
<protein>
    <submittedName>
        <fullName evidence="2">Uncharacterized protein</fullName>
    </submittedName>
</protein>
<keyword evidence="3" id="KW-1185">Reference proteome</keyword>
<dbReference type="AlphaFoldDB" id="A0A847R4E1"/>
<dbReference type="EMBL" id="JABAEK010000021">
    <property type="protein sequence ID" value="NLQ18851.1"/>
    <property type="molecule type" value="Genomic_DNA"/>
</dbReference>
<organism evidence="2 3">
    <name type="scientific">Marinomonas profundi</name>
    <dbReference type="NCBI Taxonomy" id="2726122"/>
    <lineage>
        <taxon>Bacteria</taxon>
        <taxon>Pseudomonadati</taxon>
        <taxon>Pseudomonadota</taxon>
        <taxon>Gammaproteobacteria</taxon>
        <taxon>Oceanospirillales</taxon>
        <taxon>Oceanospirillaceae</taxon>
        <taxon>Marinomonas</taxon>
    </lineage>
</organism>
<keyword evidence="1" id="KW-0472">Membrane</keyword>
<sequence>MDIQMIVLIALSVMLVIKIVYLVFFKRPEQAAHHTHRHHSHGHHHDPRS</sequence>
<dbReference type="RefSeq" id="WP_168827012.1">
    <property type="nucleotide sequence ID" value="NZ_CP073013.1"/>
</dbReference>
<evidence type="ECO:0000313" key="2">
    <source>
        <dbReference type="EMBL" id="NLQ18851.1"/>
    </source>
</evidence>
<comment type="caution">
    <text evidence="2">The sequence shown here is derived from an EMBL/GenBank/DDBJ whole genome shotgun (WGS) entry which is preliminary data.</text>
</comment>
<keyword evidence="1" id="KW-0812">Transmembrane</keyword>